<evidence type="ECO:0000256" key="1">
    <source>
        <dbReference type="SAM" id="MobiDB-lite"/>
    </source>
</evidence>
<gene>
    <name evidence="2" type="ORF">GRF29_106g831024</name>
</gene>
<dbReference type="Proteomes" id="UP001280581">
    <property type="component" value="Unassembled WGS sequence"/>
</dbReference>
<sequence length="172" mass="16767">MASLPSSSVAAPASSSTSCPSITSVEFPVKDAACAVGSTAGVPDNYSDILKGCCKDAPVESWKDDCALYCLSIGQSIADLQKCWQDGGVNPSQIFCNGVQKATATSEPSKTSGSGAKETGGKDGESGSASGGAAGPSNSEGAAYAVVPQGVSKAGVGILAVVLGSTVLGALL</sequence>
<dbReference type="EMBL" id="WVTA01000010">
    <property type="protein sequence ID" value="KAK3203844.1"/>
    <property type="molecule type" value="Genomic_DNA"/>
</dbReference>
<comment type="caution">
    <text evidence="2">The sequence shown here is derived from an EMBL/GenBank/DDBJ whole genome shotgun (WGS) entry which is preliminary data.</text>
</comment>
<dbReference type="AlphaFoldDB" id="A0AAN6LSP6"/>
<feature type="compositionally biased region" description="Polar residues" evidence="1">
    <location>
        <begin position="104"/>
        <end position="114"/>
    </location>
</feature>
<name>A0AAN6LSP6_9PLEO</name>
<feature type="region of interest" description="Disordered" evidence="1">
    <location>
        <begin position="104"/>
        <end position="139"/>
    </location>
</feature>
<accession>A0AAN6LSP6</accession>
<evidence type="ECO:0000313" key="3">
    <source>
        <dbReference type="Proteomes" id="UP001280581"/>
    </source>
</evidence>
<organism evidence="2 3">
    <name type="scientific">Pseudopithomyces chartarum</name>
    <dbReference type="NCBI Taxonomy" id="1892770"/>
    <lineage>
        <taxon>Eukaryota</taxon>
        <taxon>Fungi</taxon>
        <taxon>Dikarya</taxon>
        <taxon>Ascomycota</taxon>
        <taxon>Pezizomycotina</taxon>
        <taxon>Dothideomycetes</taxon>
        <taxon>Pleosporomycetidae</taxon>
        <taxon>Pleosporales</taxon>
        <taxon>Massarineae</taxon>
        <taxon>Didymosphaeriaceae</taxon>
        <taxon>Pseudopithomyces</taxon>
    </lineage>
</organism>
<keyword evidence="3" id="KW-1185">Reference proteome</keyword>
<evidence type="ECO:0000313" key="2">
    <source>
        <dbReference type="EMBL" id="KAK3203844.1"/>
    </source>
</evidence>
<protein>
    <submittedName>
        <fullName evidence="2">Uncharacterized protein</fullName>
    </submittedName>
</protein>
<proteinExistence type="predicted"/>
<feature type="region of interest" description="Disordered" evidence="1">
    <location>
        <begin position="1"/>
        <end position="20"/>
    </location>
</feature>
<reference evidence="2 3" key="1">
    <citation type="submission" date="2021-02" db="EMBL/GenBank/DDBJ databases">
        <title>Genome assembly of Pseudopithomyces chartarum.</title>
        <authorList>
            <person name="Jauregui R."/>
            <person name="Singh J."/>
            <person name="Voisey C."/>
        </authorList>
    </citation>
    <scope>NUCLEOTIDE SEQUENCE [LARGE SCALE GENOMIC DNA]</scope>
    <source>
        <strain evidence="2 3">AGR01</strain>
    </source>
</reference>